<feature type="region of interest" description="Disordered" evidence="1">
    <location>
        <begin position="1"/>
        <end position="99"/>
    </location>
</feature>
<evidence type="ECO:0000256" key="1">
    <source>
        <dbReference type="SAM" id="MobiDB-lite"/>
    </source>
</evidence>
<evidence type="ECO:0000313" key="2">
    <source>
        <dbReference type="EMBL" id="GGJ98211.1"/>
    </source>
</evidence>
<name>A0ABQ2EB40_9ACTN</name>
<keyword evidence="3" id="KW-1185">Reference proteome</keyword>
<dbReference type="Proteomes" id="UP000660265">
    <property type="component" value="Unassembled WGS sequence"/>
</dbReference>
<accession>A0ABQ2EB40</accession>
<evidence type="ECO:0000313" key="3">
    <source>
        <dbReference type="Proteomes" id="UP000660265"/>
    </source>
</evidence>
<feature type="compositionally biased region" description="Basic and acidic residues" evidence="1">
    <location>
        <begin position="1"/>
        <end position="21"/>
    </location>
</feature>
<proteinExistence type="predicted"/>
<organism evidence="2 3">
    <name type="scientific">Streptomyces camponoticapitis</name>
    <dbReference type="NCBI Taxonomy" id="1616125"/>
    <lineage>
        <taxon>Bacteria</taxon>
        <taxon>Bacillati</taxon>
        <taxon>Actinomycetota</taxon>
        <taxon>Actinomycetes</taxon>
        <taxon>Kitasatosporales</taxon>
        <taxon>Streptomycetaceae</taxon>
        <taxon>Streptomyces</taxon>
    </lineage>
</organism>
<gene>
    <name evidence="2" type="ORF">GCM10011583_32110</name>
</gene>
<sequence>MDGKGIARLESTGRRGPEEGRQGVIRTTTGAGGAEGTEGAARPLTARQGAFVEPSSTGTVRSVRRFGDETGDRVAPGEGGRGRGEAATGSGPSEKGPVE</sequence>
<dbReference type="EMBL" id="BMMV01000009">
    <property type="protein sequence ID" value="GGJ98211.1"/>
    <property type="molecule type" value="Genomic_DNA"/>
</dbReference>
<reference evidence="3" key="1">
    <citation type="journal article" date="2019" name="Int. J. Syst. Evol. Microbiol.">
        <title>The Global Catalogue of Microorganisms (GCM) 10K type strain sequencing project: providing services to taxonomists for standard genome sequencing and annotation.</title>
        <authorList>
            <consortium name="The Broad Institute Genomics Platform"/>
            <consortium name="The Broad Institute Genome Sequencing Center for Infectious Disease"/>
            <person name="Wu L."/>
            <person name="Ma J."/>
        </authorList>
    </citation>
    <scope>NUCLEOTIDE SEQUENCE [LARGE SCALE GENOMIC DNA]</scope>
    <source>
        <strain evidence="3">CGMCC 4.7275</strain>
    </source>
</reference>
<comment type="caution">
    <text evidence="2">The sequence shown here is derived from an EMBL/GenBank/DDBJ whole genome shotgun (WGS) entry which is preliminary data.</text>
</comment>
<protein>
    <submittedName>
        <fullName evidence="2">Uncharacterized protein</fullName>
    </submittedName>
</protein>